<name>A0A8J7CAN5_9CYAN</name>
<proteinExistence type="predicted"/>
<comment type="caution">
    <text evidence="1">The sequence shown here is derived from an EMBL/GenBank/DDBJ whole genome shotgun (WGS) entry which is preliminary data.</text>
</comment>
<dbReference type="Proteomes" id="UP000629098">
    <property type="component" value="Unassembled WGS sequence"/>
</dbReference>
<dbReference type="RefSeq" id="WP_190836400.1">
    <property type="nucleotide sequence ID" value="NZ_CAWPPI010000109.1"/>
</dbReference>
<dbReference type="EMBL" id="JACXAE010000109">
    <property type="protein sequence ID" value="MBD2777331.1"/>
    <property type="molecule type" value="Genomic_DNA"/>
</dbReference>
<keyword evidence="2" id="KW-1185">Reference proteome</keyword>
<evidence type="ECO:0000313" key="1">
    <source>
        <dbReference type="EMBL" id="MBD2777331.1"/>
    </source>
</evidence>
<evidence type="ECO:0000313" key="2">
    <source>
        <dbReference type="Proteomes" id="UP000629098"/>
    </source>
</evidence>
<organism evidence="1 2">
    <name type="scientific">Iningainema tapete BLCC-T55</name>
    <dbReference type="NCBI Taxonomy" id="2748662"/>
    <lineage>
        <taxon>Bacteria</taxon>
        <taxon>Bacillati</taxon>
        <taxon>Cyanobacteriota</taxon>
        <taxon>Cyanophyceae</taxon>
        <taxon>Nostocales</taxon>
        <taxon>Scytonemataceae</taxon>
        <taxon>Iningainema tapete</taxon>
    </lineage>
</organism>
<dbReference type="AlphaFoldDB" id="A0A8J7CAN5"/>
<protein>
    <submittedName>
        <fullName evidence="1">RAMP superfamily protein</fullName>
    </submittedName>
</protein>
<reference evidence="1" key="1">
    <citation type="submission" date="2020-09" db="EMBL/GenBank/DDBJ databases">
        <title>Iningainema tapete sp. nov. (Scytonemataceae, Cyanobacteria) from greenhouses in central Florida (USA) produces two types of nodularin with biosynthetic potential for microcystin-LR and anabaenopeptins.</title>
        <authorList>
            <person name="Berthold D.E."/>
            <person name="Lefler F.W."/>
            <person name="Huang I.-S."/>
            <person name="Abdulla H."/>
            <person name="Zimba P.V."/>
            <person name="Laughinghouse H.D. IV."/>
        </authorList>
    </citation>
    <scope>NUCLEOTIDE SEQUENCE</scope>
    <source>
        <strain evidence="1">BLCCT55</strain>
    </source>
</reference>
<gene>
    <name evidence="1" type="ORF">ICL16_36105</name>
</gene>
<sequence length="555" mass="63141">MPKIPDAAKKVPLMFQAQTAGRCQLQYLKKNVPQQDAERWASEWIEKAYPDAPDFGTQVQTRDYTISWRFVTNGGQDEGVTRPVIGARGWPYYPGSSMKGIFGSACSQEQRDRYCGNAEQPGILRFHGGYPTSDNWEQNLVDIVHPQQDWQVKEDEKSAGAFVQISLYKPQLKFGISSTIPLKATEWETIWNIWEKALSTGIGCRVCAGYGQPEKHTGAIIYQTQLQGQGQASKLLDGTGEFRPNMLRAALRGHALRIFGGLTNANTADGLVETLFGGVQGEGTVGLLSMSFRETNLELEEFGKRAYAMPTYKVAGYLTWLLTQNLPDPEREALQTLVKALTRFAMLLGGFGKSWRRADHRLFFPEYYEQEDPKPLIGCHWQWLGKKSLLQDVRVRKLEQVSQFINEVRQAASNWMQLQGITPNPHNYAPWREAWHPEVVKVWGRLANEPEDCEAIRWLHSPYREAIPKAKISEGSIYRSSVTGQVGQIGRIWHRMYPIVRLVKDPQNPSAPIPKTTNQYLEFLTFFPDDSLESEELLDFLESHPKKIFQKLWGN</sequence>
<accession>A0A8J7CAN5</accession>